<dbReference type="AlphaFoldDB" id="A0A6N8J641"/>
<sequence length="144" mass="16261">MQSNYDASSGIMAMFGIGFFIFILVILFFYGLCMWKIFEKAGHPGWSAIVPIYNYYIFTKIIGKPGWWTVLLLIPYVGIIFQIWGANLLSKSFGKDTGFTIGLIFLSFVFLPIMAFDKTIQYRGPSGTPLNMDEQIDSIGKPTI</sequence>
<comment type="caution">
    <text evidence="2">The sequence shown here is derived from an EMBL/GenBank/DDBJ whole genome shotgun (WGS) entry which is preliminary data.</text>
</comment>
<keyword evidence="3" id="KW-1185">Reference proteome</keyword>
<organism evidence="2 3">
    <name type="scientific">Chitinophaga oryziterrae</name>
    <dbReference type="NCBI Taxonomy" id="1031224"/>
    <lineage>
        <taxon>Bacteria</taxon>
        <taxon>Pseudomonadati</taxon>
        <taxon>Bacteroidota</taxon>
        <taxon>Chitinophagia</taxon>
        <taxon>Chitinophagales</taxon>
        <taxon>Chitinophagaceae</taxon>
        <taxon>Chitinophaga</taxon>
    </lineage>
</organism>
<dbReference type="RefSeq" id="WP_157299312.1">
    <property type="nucleotide sequence ID" value="NZ_BAAAZB010000010.1"/>
</dbReference>
<proteinExistence type="predicted"/>
<dbReference type="EMBL" id="WRXO01000002">
    <property type="protein sequence ID" value="MVT40670.1"/>
    <property type="molecule type" value="Genomic_DNA"/>
</dbReference>
<keyword evidence="1" id="KW-1133">Transmembrane helix</keyword>
<evidence type="ECO:0000313" key="2">
    <source>
        <dbReference type="EMBL" id="MVT40670.1"/>
    </source>
</evidence>
<protein>
    <recommendedName>
        <fullName evidence="4">Signal peptidase I</fullName>
    </recommendedName>
</protein>
<gene>
    <name evidence="2" type="ORF">GO495_08750</name>
</gene>
<dbReference type="InterPro" id="IPR043739">
    <property type="entry name" value="DUF5684"/>
</dbReference>
<dbReference type="Pfam" id="PF18936">
    <property type="entry name" value="DUF5684"/>
    <property type="match status" value="1"/>
</dbReference>
<evidence type="ECO:0008006" key="4">
    <source>
        <dbReference type="Google" id="ProtNLM"/>
    </source>
</evidence>
<feature type="transmembrane region" description="Helical" evidence="1">
    <location>
        <begin position="12"/>
        <end position="33"/>
    </location>
</feature>
<reference evidence="2 3" key="1">
    <citation type="submission" date="2019-12" db="EMBL/GenBank/DDBJ databases">
        <title>The draft genomic sequence of strain Chitinophaga oryziterrae JCM 16595.</title>
        <authorList>
            <person name="Zhang X."/>
        </authorList>
    </citation>
    <scope>NUCLEOTIDE SEQUENCE [LARGE SCALE GENOMIC DNA]</scope>
    <source>
        <strain evidence="2 3">JCM 16595</strain>
    </source>
</reference>
<feature type="transmembrane region" description="Helical" evidence="1">
    <location>
        <begin position="66"/>
        <end position="85"/>
    </location>
</feature>
<name>A0A6N8J641_9BACT</name>
<accession>A0A6N8J641</accession>
<evidence type="ECO:0000313" key="3">
    <source>
        <dbReference type="Proteomes" id="UP000468388"/>
    </source>
</evidence>
<dbReference type="OrthoDB" id="2376202at2"/>
<dbReference type="Proteomes" id="UP000468388">
    <property type="component" value="Unassembled WGS sequence"/>
</dbReference>
<keyword evidence="1" id="KW-0472">Membrane</keyword>
<evidence type="ECO:0000256" key="1">
    <source>
        <dbReference type="SAM" id="Phobius"/>
    </source>
</evidence>
<feature type="transmembrane region" description="Helical" evidence="1">
    <location>
        <begin position="97"/>
        <end position="116"/>
    </location>
</feature>
<keyword evidence="1" id="KW-0812">Transmembrane</keyword>